<accession>A0ABW4GY29</accession>
<comment type="caution">
    <text evidence="1">The sequence shown here is derived from an EMBL/GenBank/DDBJ whole genome shotgun (WGS) entry which is preliminary data.</text>
</comment>
<sequence length="71" mass="7064">MIGVSGATAAVPNVTAQLPGGGALGLWIVLACNGLRRSLTDGGRDSGPYRPRWSIAVGNVVDGDGDQNGGT</sequence>
<dbReference type="RefSeq" id="WP_219532631.1">
    <property type="nucleotide sequence ID" value="NZ_JAHKRM010000015.1"/>
</dbReference>
<proteinExistence type="predicted"/>
<protein>
    <submittedName>
        <fullName evidence="1">Uncharacterized protein</fullName>
    </submittedName>
</protein>
<dbReference type="Proteomes" id="UP001597097">
    <property type="component" value="Unassembled WGS sequence"/>
</dbReference>
<dbReference type="EMBL" id="JBHUCM010000083">
    <property type="protein sequence ID" value="MFD1547760.1"/>
    <property type="molecule type" value="Genomic_DNA"/>
</dbReference>
<keyword evidence="2" id="KW-1185">Reference proteome</keyword>
<organism evidence="1 2">
    <name type="scientific">Nonomuraea guangzhouensis</name>
    <dbReference type="NCBI Taxonomy" id="1291555"/>
    <lineage>
        <taxon>Bacteria</taxon>
        <taxon>Bacillati</taxon>
        <taxon>Actinomycetota</taxon>
        <taxon>Actinomycetes</taxon>
        <taxon>Streptosporangiales</taxon>
        <taxon>Streptosporangiaceae</taxon>
        <taxon>Nonomuraea</taxon>
    </lineage>
</organism>
<name>A0ABW4GY29_9ACTN</name>
<evidence type="ECO:0000313" key="1">
    <source>
        <dbReference type="EMBL" id="MFD1547760.1"/>
    </source>
</evidence>
<gene>
    <name evidence="1" type="ORF">ACFSJ0_62780</name>
</gene>
<reference evidence="2" key="1">
    <citation type="journal article" date="2019" name="Int. J. Syst. Evol. Microbiol.">
        <title>The Global Catalogue of Microorganisms (GCM) 10K type strain sequencing project: providing services to taxonomists for standard genome sequencing and annotation.</title>
        <authorList>
            <consortium name="The Broad Institute Genomics Platform"/>
            <consortium name="The Broad Institute Genome Sequencing Center for Infectious Disease"/>
            <person name="Wu L."/>
            <person name="Ma J."/>
        </authorList>
    </citation>
    <scope>NUCLEOTIDE SEQUENCE [LARGE SCALE GENOMIC DNA]</scope>
    <source>
        <strain evidence="2">CGMCC 1.15399</strain>
    </source>
</reference>
<evidence type="ECO:0000313" key="2">
    <source>
        <dbReference type="Proteomes" id="UP001597097"/>
    </source>
</evidence>